<organism evidence="11 12">
    <name type="scientific">Pochonia chlamydosporia 170</name>
    <dbReference type="NCBI Taxonomy" id="1380566"/>
    <lineage>
        <taxon>Eukaryota</taxon>
        <taxon>Fungi</taxon>
        <taxon>Dikarya</taxon>
        <taxon>Ascomycota</taxon>
        <taxon>Pezizomycotina</taxon>
        <taxon>Sordariomycetes</taxon>
        <taxon>Hypocreomycetidae</taxon>
        <taxon>Hypocreales</taxon>
        <taxon>Clavicipitaceae</taxon>
        <taxon>Pochonia</taxon>
    </lineage>
</organism>
<evidence type="ECO:0000256" key="8">
    <source>
        <dbReference type="SAM" id="Phobius"/>
    </source>
</evidence>
<comment type="subcellular location">
    <subcellularLocation>
        <location evidence="1">Membrane</location>
        <topology evidence="1">Multi-pass membrane protein</topology>
    </subcellularLocation>
</comment>
<feature type="domain" description="ABC transporter" evidence="9">
    <location>
        <begin position="864"/>
        <end position="1120"/>
    </location>
</feature>
<gene>
    <name evidence="11" type="ORF">VFPPC_09755</name>
</gene>
<evidence type="ECO:0000256" key="4">
    <source>
        <dbReference type="ARBA" id="ARBA00022840"/>
    </source>
</evidence>
<dbReference type="GeneID" id="28852229"/>
<protein>
    <submittedName>
        <fullName evidence="11">ABC a-pheromone efflux pump AtrD</fullName>
    </submittedName>
</protein>
<dbReference type="Pfam" id="PF00664">
    <property type="entry name" value="ABC_membrane"/>
    <property type="match status" value="1"/>
</dbReference>
<feature type="region of interest" description="Disordered" evidence="7">
    <location>
        <begin position="421"/>
        <end position="443"/>
    </location>
</feature>
<keyword evidence="12" id="KW-1185">Reference proteome</keyword>
<keyword evidence="2 8" id="KW-0812">Transmembrane</keyword>
<feature type="transmembrane region" description="Helical" evidence="8">
    <location>
        <begin position="583"/>
        <end position="605"/>
    </location>
</feature>
<feature type="transmembrane region" description="Helical" evidence="8">
    <location>
        <begin position="656"/>
        <end position="679"/>
    </location>
</feature>
<dbReference type="GO" id="GO:0005524">
    <property type="term" value="F:ATP binding"/>
    <property type="evidence" value="ECO:0007669"/>
    <property type="project" value="UniProtKB-KW"/>
</dbReference>
<dbReference type="PROSITE" id="PS00211">
    <property type="entry name" value="ABC_TRANSPORTER_1"/>
    <property type="match status" value="1"/>
</dbReference>
<feature type="transmembrane region" description="Helical" evidence="8">
    <location>
        <begin position="76"/>
        <end position="97"/>
    </location>
</feature>
<dbReference type="PANTHER" id="PTHR43394">
    <property type="entry name" value="ATP-DEPENDENT PERMEASE MDL1, MITOCHONDRIAL"/>
    <property type="match status" value="1"/>
</dbReference>
<feature type="domain" description="ABC transporter" evidence="9">
    <location>
        <begin position="136"/>
        <end position="375"/>
    </location>
</feature>
<dbReference type="GO" id="GO:0016887">
    <property type="term" value="F:ATP hydrolysis activity"/>
    <property type="evidence" value="ECO:0007669"/>
    <property type="project" value="InterPro"/>
</dbReference>
<dbReference type="Pfam" id="PF00005">
    <property type="entry name" value="ABC_tran"/>
    <property type="match status" value="2"/>
</dbReference>
<dbReference type="InterPro" id="IPR011527">
    <property type="entry name" value="ABC1_TM_dom"/>
</dbReference>
<dbReference type="KEGG" id="pchm:VFPPC_09755"/>
<keyword evidence="6 8" id="KW-0472">Membrane</keyword>
<dbReference type="PANTHER" id="PTHR43394:SF1">
    <property type="entry name" value="ATP-BINDING CASSETTE SUB-FAMILY B MEMBER 10, MITOCHONDRIAL"/>
    <property type="match status" value="1"/>
</dbReference>
<evidence type="ECO:0000259" key="10">
    <source>
        <dbReference type="PROSITE" id="PS50929"/>
    </source>
</evidence>
<dbReference type="InterPro" id="IPR003439">
    <property type="entry name" value="ABC_transporter-like_ATP-bd"/>
</dbReference>
<evidence type="ECO:0000256" key="7">
    <source>
        <dbReference type="SAM" id="MobiDB-lite"/>
    </source>
</evidence>
<dbReference type="SUPFAM" id="SSF52540">
    <property type="entry name" value="P-loop containing nucleoside triphosphate hydrolases"/>
    <property type="match status" value="2"/>
</dbReference>
<dbReference type="Gene3D" id="3.40.50.300">
    <property type="entry name" value="P-loop containing nucleotide triphosphate hydrolases"/>
    <property type="match status" value="2"/>
</dbReference>
<sequence length="1123" mass="123141">MNGIDLVAVFGGYDREVFRYGSVLKLAARHFLLQVRCNAIQKGYIAFWSISIFVLGFWYGLVLVEQGTPPGHIVTTFYAILTAFQGVESFAVHWLVLSKGKGAGYFLANLIRQKETLESPPSAGTEAKIVSCIGDVRLEHINFTYESDPSKNCLTDASMHFPAKKMTFMIGESGSGKSTVCSLIANLLTPADGQVTIDGHPVHQLQNSCLRRHVALIQQQSPVIHDTFFNNVALGHNFPSEVTMSDVLRACEFAQLDSAILSLRNGVSTVISADARLLSGGQRQRLALARAKLRDPEVLILDEPTSALDPASQITIMKAIRKWRHGKTTIIVTHDLSNIEDQDFVYILKNGSVFCHGRMNQLRNIAEECCNAKDGRRTNSRHFSNSSVSNSSFGPRATSQLSPAHVHDHLQESQRNSLLVASPPWSRGYNDSSTQNFEKNTRKRLSRPVSVGWQLASDAESKQKQFSNYVESRFAMSVAAGGAPTSKLQLGPVKEESRDTVKRQNAVDAENGGRDLFDRRVRSLPGIINTVWWAVPGRDCFTLIVAIILCLIAASATPAFSYCLAQLLAAMWAEAGKEVGVKWALYLVGIAAIDGLCTGVGHYLFEKVGQTWVDNLRKTALRNILEQPNRWSQGIDETGRHLGQCLDRNAQEMRAIIGKILPVIIVVLAIMFISIVWAMTICWKLTLVALSPLPLIIVMVKAHSMVSSKWEQRCNMAAANISAILREMLINFEFVRVFSLESYFNDRQFSAAGHCLRTGLQRSLYTGPLFGLYQSIVMPLAALVFYYGTSIAAEDTGANVGKVLQVINLLLFSIGTAFELLNGLPELPCSKEAAAELLAYVRLPRVTQQPLKTVTDQPSSLLPIRIRNLDYVPDRFSPKLLNRLCLEIEQGRSLAIAGASGSGKSTLLSILLGINAPSNLAPGQFKDQNFCLTFGDASNTAMDVRHLRSMMAYVPQKPFLFPTTIGENIAYGIDASSTQSLKDTVIQAAKISGIHDFIESLPNAYDTIVGDGGQMLSGGQAQLVNVARALARKPQLLVLDEPTSALDEKSAAAVRSAITSLIRLSCKQQSTMAIVVATHCPKMMQAVDEILVLDAGSKVEQGPYETLVANRGSLWKLVDHDRK</sequence>
<dbReference type="InterPro" id="IPR017871">
    <property type="entry name" value="ABC_transporter-like_CS"/>
</dbReference>
<accession>A0A179FEU4</accession>
<dbReference type="STRING" id="1380566.A0A179FEU4"/>
<evidence type="ECO:0000313" key="11">
    <source>
        <dbReference type="EMBL" id="OAQ63583.2"/>
    </source>
</evidence>
<evidence type="ECO:0000256" key="1">
    <source>
        <dbReference type="ARBA" id="ARBA00004141"/>
    </source>
</evidence>
<dbReference type="InterPro" id="IPR036640">
    <property type="entry name" value="ABC1_TM_sf"/>
</dbReference>
<dbReference type="CDD" id="cd03228">
    <property type="entry name" value="ABCC_MRP_Like"/>
    <property type="match status" value="1"/>
</dbReference>
<dbReference type="Gene3D" id="1.20.1560.10">
    <property type="entry name" value="ABC transporter type 1, transmembrane domain"/>
    <property type="match status" value="2"/>
</dbReference>
<dbReference type="CDD" id="cd18578">
    <property type="entry name" value="ABC_6TM_Pgp_ABCB1_D2_like"/>
    <property type="match status" value="1"/>
</dbReference>
<feature type="domain" description="ABC transmembrane type-1" evidence="10">
    <location>
        <begin position="1"/>
        <end position="99"/>
    </location>
</feature>
<evidence type="ECO:0000259" key="9">
    <source>
        <dbReference type="PROSITE" id="PS50893"/>
    </source>
</evidence>
<keyword evidence="5 8" id="KW-1133">Transmembrane helix</keyword>
<evidence type="ECO:0000256" key="3">
    <source>
        <dbReference type="ARBA" id="ARBA00022741"/>
    </source>
</evidence>
<dbReference type="InterPro" id="IPR039421">
    <property type="entry name" value="Type_1_exporter"/>
</dbReference>
<reference evidence="11 12" key="1">
    <citation type="journal article" date="2016" name="PLoS Pathog.">
        <title>Biosynthesis of antibiotic leucinostatins in bio-control fungus Purpureocillium lilacinum and their inhibition on phytophthora revealed by genome mining.</title>
        <authorList>
            <person name="Wang G."/>
            <person name="Liu Z."/>
            <person name="Lin R."/>
            <person name="Li E."/>
            <person name="Mao Z."/>
            <person name="Ling J."/>
            <person name="Yang Y."/>
            <person name="Yin W.B."/>
            <person name="Xie B."/>
        </authorList>
    </citation>
    <scope>NUCLEOTIDE SEQUENCE [LARGE SCALE GENOMIC DNA]</scope>
    <source>
        <strain evidence="11">170</strain>
    </source>
</reference>
<dbReference type="RefSeq" id="XP_022284235.1">
    <property type="nucleotide sequence ID" value="XM_022428672.1"/>
</dbReference>
<dbReference type="PROSITE" id="PS50893">
    <property type="entry name" value="ABC_TRANSPORTER_2"/>
    <property type="match status" value="2"/>
</dbReference>
<feature type="transmembrane region" description="Helical" evidence="8">
    <location>
        <begin position="44"/>
        <end position="64"/>
    </location>
</feature>
<feature type="region of interest" description="Disordered" evidence="7">
    <location>
        <begin position="375"/>
        <end position="400"/>
    </location>
</feature>
<dbReference type="PROSITE" id="PS50929">
    <property type="entry name" value="ABC_TM1F"/>
    <property type="match status" value="2"/>
</dbReference>
<dbReference type="InterPro" id="IPR027417">
    <property type="entry name" value="P-loop_NTPase"/>
</dbReference>
<feature type="domain" description="ABC transmembrane type-1" evidence="10">
    <location>
        <begin position="544"/>
        <end position="827"/>
    </location>
</feature>
<evidence type="ECO:0000256" key="5">
    <source>
        <dbReference type="ARBA" id="ARBA00022989"/>
    </source>
</evidence>
<feature type="compositionally biased region" description="Polar residues" evidence="7">
    <location>
        <begin position="429"/>
        <end position="438"/>
    </location>
</feature>
<dbReference type="GO" id="GO:0015421">
    <property type="term" value="F:ABC-type oligopeptide transporter activity"/>
    <property type="evidence" value="ECO:0007669"/>
    <property type="project" value="TreeGrafter"/>
</dbReference>
<dbReference type="Proteomes" id="UP000078397">
    <property type="component" value="Unassembled WGS sequence"/>
</dbReference>
<keyword evidence="3" id="KW-0547">Nucleotide-binding</keyword>
<dbReference type="EMBL" id="LSBJ02000006">
    <property type="protein sequence ID" value="OAQ63583.2"/>
    <property type="molecule type" value="Genomic_DNA"/>
</dbReference>
<dbReference type="SUPFAM" id="SSF90123">
    <property type="entry name" value="ABC transporter transmembrane region"/>
    <property type="match status" value="2"/>
</dbReference>
<dbReference type="InterPro" id="IPR003593">
    <property type="entry name" value="AAA+_ATPase"/>
</dbReference>
<keyword evidence="4" id="KW-0067">ATP-binding</keyword>
<proteinExistence type="predicted"/>
<dbReference type="SMART" id="SM00382">
    <property type="entry name" value="AAA"/>
    <property type="match status" value="2"/>
</dbReference>
<evidence type="ECO:0000313" key="12">
    <source>
        <dbReference type="Proteomes" id="UP000078397"/>
    </source>
</evidence>
<dbReference type="GO" id="GO:0016020">
    <property type="term" value="C:membrane"/>
    <property type="evidence" value="ECO:0007669"/>
    <property type="project" value="UniProtKB-SubCell"/>
</dbReference>
<feature type="compositionally biased region" description="Low complexity" evidence="7">
    <location>
        <begin position="381"/>
        <end position="392"/>
    </location>
</feature>
<comment type="caution">
    <text evidence="11">The sequence shown here is derived from an EMBL/GenBank/DDBJ whole genome shotgun (WGS) entry which is preliminary data.</text>
</comment>
<name>A0A179FEU4_METCM</name>
<dbReference type="OrthoDB" id="6500128at2759"/>
<feature type="transmembrane region" description="Helical" evidence="8">
    <location>
        <begin position="543"/>
        <end position="571"/>
    </location>
</feature>
<evidence type="ECO:0000256" key="6">
    <source>
        <dbReference type="ARBA" id="ARBA00023136"/>
    </source>
</evidence>
<evidence type="ECO:0000256" key="2">
    <source>
        <dbReference type="ARBA" id="ARBA00022692"/>
    </source>
</evidence>
<dbReference type="AlphaFoldDB" id="A0A179FEU4"/>